<reference evidence="3" key="1">
    <citation type="submission" date="2021-01" db="EMBL/GenBank/DDBJ databases">
        <title>Adiantum capillus-veneris genome.</title>
        <authorList>
            <person name="Fang Y."/>
            <person name="Liao Q."/>
        </authorList>
    </citation>
    <scope>NUCLEOTIDE SEQUENCE</scope>
    <source>
        <strain evidence="3">H3</strain>
        <tissue evidence="3">Leaf</tissue>
    </source>
</reference>
<dbReference type="PANTHER" id="PTHR10366">
    <property type="entry name" value="NAD DEPENDENT EPIMERASE/DEHYDRATASE"/>
    <property type="match status" value="1"/>
</dbReference>
<dbReference type="GO" id="GO:0016616">
    <property type="term" value="F:oxidoreductase activity, acting on the CH-OH group of donors, NAD or NADP as acceptor"/>
    <property type="evidence" value="ECO:0007669"/>
    <property type="project" value="TreeGrafter"/>
</dbReference>
<dbReference type="Gene3D" id="3.40.50.720">
    <property type="entry name" value="NAD(P)-binding Rossmann-like Domain"/>
    <property type="match status" value="1"/>
</dbReference>
<dbReference type="InterPro" id="IPR001509">
    <property type="entry name" value="Epimerase_deHydtase"/>
</dbReference>
<gene>
    <name evidence="3" type="ORF">GOP47_0016935</name>
</gene>
<accession>A0A9D4ZCK8</accession>
<organism evidence="3 4">
    <name type="scientific">Adiantum capillus-veneris</name>
    <name type="common">Maidenhair fern</name>
    <dbReference type="NCBI Taxonomy" id="13818"/>
    <lineage>
        <taxon>Eukaryota</taxon>
        <taxon>Viridiplantae</taxon>
        <taxon>Streptophyta</taxon>
        <taxon>Embryophyta</taxon>
        <taxon>Tracheophyta</taxon>
        <taxon>Polypodiopsida</taxon>
        <taxon>Polypodiidae</taxon>
        <taxon>Polypodiales</taxon>
        <taxon>Pteridineae</taxon>
        <taxon>Pteridaceae</taxon>
        <taxon>Vittarioideae</taxon>
        <taxon>Adiantum</taxon>
    </lineage>
</organism>
<dbReference type="Proteomes" id="UP000886520">
    <property type="component" value="Chromosome 16"/>
</dbReference>
<dbReference type="FunFam" id="3.40.50.720:FF:000085">
    <property type="entry name" value="Dihydroflavonol reductase"/>
    <property type="match status" value="1"/>
</dbReference>
<keyword evidence="1" id="KW-0560">Oxidoreductase</keyword>
<proteinExistence type="predicted"/>
<evidence type="ECO:0000259" key="2">
    <source>
        <dbReference type="Pfam" id="PF01370"/>
    </source>
</evidence>
<dbReference type="AlphaFoldDB" id="A0A9D4ZCK8"/>
<sequence length="342" mass="38040">MDGVSPPRPEQKRVYCVTGATGYLASWLVRSLLERGHRVRGTIRNRAKAAHLTCLPGAEERLELVEADLLDEASLFPAVQGCDGVFAVAIPIPDPSKDQGAMIELAMTCTMNLLRACHDSGCVKRVVLTSTFYASIQVPHDGNAPLDVDETFWTSVDYCLEKKMSCWGYMLAKTMSEKAAFQFAKEKGLDLVSILPSLVVGPFTTPSLPESLSVYLSAMKADVPEWLVPIVEYMSYVHVDDCIRAHILLMEDVRAKGRYLCSACDATFWEVHREAIPLLQTLELPPPKLDVSTIDVATKAFYKLNTTKLRELGFTYQFDTFQKICADMVPCLLEKGYLKQGK</sequence>
<evidence type="ECO:0000313" key="3">
    <source>
        <dbReference type="EMBL" id="KAI5068590.1"/>
    </source>
</evidence>
<keyword evidence="4" id="KW-1185">Reference proteome</keyword>
<dbReference type="InterPro" id="IPR050425">
    <property type="entry name" value="NAD(P)_dehydrat-like"/>
</dbReference>
<dbReference type="EMBL" id="JABFUD020000016">
    <property type="protein sequence ID" value="KAI5068590.1"/>
    <property type="molecule type" value="Genomic_DNA"/>
</dbReference>
<dbReference type="OrthoDB" id="2735536at2759"/>
<dbReference type="PANTHER" id="PTHR10366:SF852">
    <property type="entry name" value="CINNAMOYL-COA REDUCTASE CAD2"/>
    <property type="match status" value="1"/>
</dbReference>
<evidence type="ECO:0000256" key="1">
    <source>
        <dbReference type="ARBA" id="ARBA00023002"/>
    </source>
</evidence>
<dbReference type="InterPro" id="IPR036291">
    <property type="entry name" value="NAD(P)-bd_dom_sf"/>
</dbReference>
<dbReference type="Pfam" id="PF01370">
    <property type="entry name" value="Epimerase"/>
    <property type="match status" value="1"/>
</dbReference>
<feature type="domain" description="NAD-dependent epimerase/dehydratase" evidence="2">
    <location>
        <begin position="16"/>
        <end position="256"/>
    </location>
</feature>
<dbReference type="SUPFAM" id="SSF51735">
    <property type="entry name" value="NAD(P)-binding Rossmann-fold domains"/>
    <property type="match status" value="1"/>
</dbReference>
<protein>
    <recommendedName>
        <fullName evidence="2">NAD-dependent epimerase/dehydratase domain-containing protein</fullName>
    </recommendedName>
</protein>
<dbReference type="CDD" id="cd08958">
    <property type="entry name" value="FR_SDR_e"/>
    <property type="match status" value="1"/>
</dbReference>
<evidence type="ECO:0000313" key="4">
    <source>
        <dbReference type="Proteomes" id="UP000886520"/>
    </source>
</evidence>
<comment type="caution">
    <text evidence="3">The sequence shown here is derived from an EMBL/GenBank/DDBJ whole genome shotgun (WGS) entry which is preliminary data.</text>
</comment>
<name>A0A9D4ZCK8_ADICA</name>